<dbReference type="AlphaFoldDB" id="A0A1H3RT69"/>
<reference evidence="3" key="1">
    <citation type="submission" date="2016-10" db="EMBL/GenBank/DDBJ databases">
        <authorList>
            <person name="Varghese N."/>
            <person name="Submissions S."/>
        </authorList>
    </citation>
    <scope>NUCLEOTIDE SEQUENCE [LARGE SCALE GENOMIC DNA]</scope>
    <source>
        <strain evidence="3">DSM 45245</strain>
    </source>
</reference>
<dbReference type="Gene3D" id="3.20.20.140">
    <property type="entry name" value="Metal-dependent hydrolases"/>
    <property type="match status" value="1"/>
</dbReference>
<dbReference type="CDD" id="cd01300">
    <property type="entry name" value="YtcJ_like"/>
    <property type="match status" value="1"/>
</dbReference>
<dbReference type="InterPro" id="IPR032466">
    <property type="entry name" value="Metal_Hydrolase"/>
</dbReference>
<dbReference type="STRING" id="405436.SAMN05444365_10969"/>
<evidence type="ECO:0000259" key="1">
    <source>
        <dbReference type="Pfam" id="PF07969"/>
    </source>
</evidence>
<keyword evidence="3" id="KW-1185">Reference proteome</keyword>
<feature type="domain" description="Amidohydrolase 3" evidence="1">
    <location>
        <begin position="52"/>
        <end position="544"/>
    </location>
</feature>
<evidence type="ECO:0000313" key="3">
    <source>
        <dbReference type="Proteomes" id="UP000242415"/>
    </source>
</evidence>
<dbReference type="PANTHER" id="PTHR22642:SF2">
    <property type="entry name" value="PROTEIN LONG AFTER FAR-RED 3"/>
    <property type="match status" value="1"/>
</dbReference>
<dbReference type="Gene3D" id="3.10.310.70">
    <property type="match status" value="1"/>
</dbReference>
<dbReference type="Proteomes" id="UP000242415">
    <property type="component" value="Unassembled WGS sequence"/>
</dbReference>
<dbReference type="GO" id="GO:0016810">
    <property type="term" value="F:hydrolase activity, acting on carbon-nitrogen (but not peptide) bonds"/>
    <property type="evidence" value="ECO:0007669"/>
    <property type="project" value="InterPro"/>
</dbReference>
<dbReference type="SUPFAM" id="SSF51556">
    <property type="entry name" value="Metallo-dependent hydrolases"/>
    <property type="match status" value="1"/>
</dbReference>
<proteinExistence type="predicted"/>
<dbReference type="SUPFAM" id="SSF51338">
    <property type="entry name" value="Composite domain of metallo-dependent hydrolases"/>
    <property type="match status" value="1"/>
</dbReference>
<dbReference type="Pfam" id="PF07969">
    <property type="entry name" value="Amidohydro_3"/>
    <property type="match status" value="1"/>
</dbReference>
<dbReference type="RefSeq" id="WP_091560108.1">
    <property type="nucleotide sequence ID" value="NZ_FNPH01000009.1"/>
</dbReference>
<sequence>MDAADLVLVSNRVIWMTEGDPVSPGFLAVRDGNIVATGAPGQAAAYIGPDTQVRDLGDAPVMPGFVDVHAHMEVAARTAYQTVDCRAPRCGTVADVLDTLRAHLDEAVDGWLVGQANLFFDQKLAEKRLPTRAELDTVSTDVAIVVRAGGHISVLNSLALERAGITRGYQEADYSITGLPTVERDEHGEPTGVVKEMDNLLPLPKLSGAQLRSAIREGVRDLFTAKGVTTIGEISETVEGLRAMDALHADGDLGARLRVYLWAPGTVSLEQACTHRDWLGLTVPDELMRIQGVKMFSDGGYSAASAAVKKPYVLEGHHHCGEVALSADQIGDALRRTAAAGLQLAVHANGDRAQEEVCLAIEAAGGPQPGAPTPRVEHAGNFLPEPEATELWRRAGIIPVPQPVFIYTFGDFFPTYLGDYGRLGRFPFRRLLDEGWAITGSSDVWIGSEERATNPFFSVWCCLSRQSFFGEELDGDQRITLAEALRMHTINGAATLGEEQLYGSLEPGKKADVIVLDRDPFACATDELLDIRVDAVYLGGRLVHTRPGAPVPSEIGA</sequence>
<dbReference type="Gene3D" id="2.30.40.10">
    <property type="entry name" value="Urease, subunit C, domain 1"/>
    <property type="match status" value="1"/>
</dbReference>
<dbReference type="InterPro" id="IPR013108">
    <property type="entry name" value="Amidohydro_3"/>
</dbReference>
<name>A0A1H3RT69_9ACTN</name>
<dbReference type="InterPro" id="IPR011059">
    <property type="entry name" value="Metal-dep_hydrolase_composite"/>
</dbReference>
<protein>
    <recommendedName>
        <fullName evidence="1">Amidohydrolase 3 domain-containing protein</fullName>
    </recommendedName>
</protein>
<dbReference type="InterPro" id="IPR033932">
    <property type="entry name" value="YtcJ-like"/>
</dbReference>
<gene>
    <name evidence="2" type="ORF">SAMN05444365_10969</name>
</gene>
<accession>A0A1H3RT69</accession>
<dbReference type="OrthoDB" id="3173428at2"/>
<evidence type="ECO:0000313" key="2">
    <source>
        <dbReference type="EMBL" id="SDZ28974.1"/>
    </source>
</evidence>
<dbReference type="PANTHER" id="PTHR22642">
    <property type="entry name" value="IMIDAZOLONEPROPIONASE"/>
    <property type="match status" value="1"/>
</dbReference>
<organism evidence="2 3">
    <name type="scientific">Micromonospora pattaloongensis</name>
    <dbReference type="NCBI Taxonomy" id="405436"/>
    <lineage>
        <taxon>Bacteria</taxon>
        <taxon>Bacillati</taxon>
        <taxon>Actinomycetota</taxon>
        <taxon>Actinomycetes</taxon>
        <taxon>Micromonosporales</taxon>
        <taxon>Micromonosporaceae</taxon>
        <taxon>Micromonospora</taxon>
    </lineage>
</organism>
<dbReference type="EMBL" id="FNPH01000009">
    <property type="protein sequence ID" value="SDZ28974.1"/>
    <property type="molecule type" value="Genomic_DNA"/>
</dbReference>